<comment type="caution">
    <text evidence="1">The sequence shown here is derived from an EMBL/GenBank/DDBJ whole genome shotgun (WGS) entry which is preliminary data.</text>
</comment>
<dbReference type="AlphaFoldDB" id="A0A8X6RWK0"/>
<gene>
    <name evidence="1" type="ORF">TNCV_3066421</name>
</gene>
<evidence type="ECO:0000313" key="1">
    <source>
        <dbReference type="EMBL" id="GFX97755.1"/>
    </source>
</evidence>
<accession>A0A8X6RWK0</accession>
<name>A0A8X6RWK0_TRICX</name>
<protein>
    <submittedName>
        <fullName evidence="1">Uncharacterized protein</fullName>
    </submittedName>
</protein>
<proteinExistence type="predicted"/>
<dbReference type="EMBL" id="BMAU01021199">
    <property type="protein sequence ID" value="GFX97755.1"/>
    <property type="molecule type" value="Genomic_DNA"/>
</dbReference>
<keyword evidence="2" id="KW-1185">Reference proteome</keyword>
<evidence type="ECO:0000313" key="2">
    <source>
        <dbReference type="Proteomes" id="UP000887159"/>
    </source>
</evidence>
<sequence length="94" mass="11053">MKNLTNYSTLQTFIPRQCWRLDRFNAHQRLYTIRHLRRPGSIPLQSKLIVHDTTPNRGVVQWVSLNVLKPGTLRWFGTTQKHTVQVLPECGQQM</sequence>
<organism evidence="1 2">
    <name type="scientific">Trichonephila clavipes</name>
    <name type="common">Golden silk orbweaver</name>
    <name type="synonym">Nephila clavipes</name>
    <dbReference type="NCBI Taxonomy" id="2585209"/>
    <lineage>
        <taxon>Eukaryota</taxon>
        <taxon>Metazoa</taxon>
        <taxon>Ecdysozoa</taxon>
        <taxon>Arthropoda</taxon>
        <taxon>Chelicerata</taxon>
        <taxon>Arachnida</taxon>
        <taxon>Araneae</taxon>
        <taxon>Araneomorphae</taxon>
        <taxon>Entelegynae</taxon>
        <taxon>Araneoidea</taxon>
        <taxon>Nephilidae</taxon>
        <taxon>Trichonephila</taxon>
    </lineage>
</organism>
<reference evidence="1" key="1">
    <citation type="submission" date="2020-08" db="EMBL/GenBank/DDBJ databases">
        <title>Multicomponent nature underlies the extraordinary mechanical properties of spider dragline silk.</title>
        <authorList>
            <person name="Kono N."/>
            <person name="Nakamura H."/>
            <person name="Mori M."/>
            <person name="Yoshida Y."/>
            <person name="Ohtoshi R."/>
            <person name="Malay A.D."/>
            <person name="Moran D.A.P."/>
            <person name="Tomita M."/>
            <person name="Numata K."/>
            <person name="Arakawa K."/>
        </authorList>
    </citation>
    <scope>NUCLEOTIDE SEQUENCE</scope>
</reference>
<dbReference type="Proteomes" id="UP000887159">
    <property type="component" value="Unassembled WGS sequence"/>
</dbReference>